<dbReference type="PIRSF" id="PIRSF029347">
    <property type="entry name" value="RecF"/>
    <property type="match status" value="1"/>
</dbReference>
<reference evidence="3" key="1">
    <citation type="submission" date="2021-02" db="EMBL/GenBank/DDBJ databases">
        <title>Genome-Resolved Metagenomics of a Microbial Community Performing Photosynthetic Biological Nutrient Removal.</title>
        <authorList>
            <person name="Mcdaniel E.A."/>
        </authorList>
    </citation>
    <scope>NUCLEOTIDE SEQUENCE</scope>
    <source>
        <strain evidence="3">UWPOB_OBS1</strain>
    </source>
</reference>
<dbReference type="AlphaFoldDB" id="A0A8J7PAB6"/>
<dbReference type="EMBL" id="JAFLCK010000012">
    <property type="protein sequence ID" value="MBN8660607.1"/>
    <property type="molecule type" value="Genomic_DNA"/>
</dbReference>
<evidence type="ECO:0000256" key="1">
    <source>
        <dbReference type="SAM" id="MobiDB-lite"/>
    </source>
</evidence>
<dbReference type="GO" id="GO:0005524">
    <property type="term" value="F:ATP binding"/>
    <property type="evidence" value="ECO:0007669"/>
    <property type="project" value="InterPro"/>
</dbReference>
<feature type="region of interest" description="Disordered" evidence="1">
    <location>
        <begin position="363"/>
        <end position="383"/>
    </location>
</feature>
<evidence type="ECO:0000313" key="4">
    <source>
        <dbReference type="Proteomes" id="UP000664277"/>
    </source>
</evidence>
<dbReference type="GO" id="GO:0000731">
    <property type="term" value="P:DNA synthesis involved in DNA repair"/>
    <property type="evidence" value="ECO:0007669"/>
    <property type="project" value="TreeGrafter"/>
</dbReference>
<dbReference type="Gene3D" id="3.40.50.300">
    <property type="entry name" value="P-loop containing nucleotide triphosphate hydrolases"/>
    <property type="match status" value="1"/>
</dbReference>
<dbReference type="InterPro" id="IPR027417">
    <property type="entry name" value="P-loop_NTPase"/>
</dbReference>
<evidence type="ECO:0000313" key="3">
    <source>
        <dbReference type="EMBL" id="MBN8660607.1"/>
    </source>
</evidence>
<dbReference type="Proteomes" id="UP000664277">
    <property type="component" value="Unassembled WGS sequence"/>
</dbReference>
<sequence length="383" mass="43380">MALVDFKVDSYRSIKDVWLKLNPVNVVVGANGSGKTNLYRAMYMLKLAARGDLARALNEEGGIASALYAGARKDFSKRAAFRISVRVDKFEYNLECGFSSTLIKSEHFSADPEVKKEEVYFIENGSRHMLLDRRRRSIMVWNALGKKLDYTNEVRDNDSVLSNLSDPRSFPELYTLRDEFLSWRFYHHFRTDLTSPLRKPQVGTFTRALSDDARDLAAMLASIIEFGRSDELFDYIDQAFPGSNLSIDLDSRGRFCIRMQFPGFARPFQAHELSDGTLQFLCLLAALLPVEPASLIAINEPETSLHPQLIAPLSRLIVDSAKTSQIWLTTHSRELADYVFDKSGYEPWELTKKDGATKLVGVGLGGYRDETDEESPEDQEDED</sequence>
<name>A0A8J7PAB6_9BACT</name>
<dbReference type="InterPro" id="IPR014555">
    <property type="entry name" value="RecF-like"/>
</dbReference>
<dbReference type="PANTHER" id="PTHR32182">
    <property type="entry name" value="DNA REPLICATION AND REPAIR PROTEIN RECF"/>
    <property type="match status" value="1"/>
</dbReference>
<dbReference type="Pfam" id="PF13304">
    <property type="entry name" value="AAA_21"/>
    <property type="match status" value="1"/>
</dbReference>
<feature type="compositionally biased region" description="Acidic residues" evidence="1">
    <location>
        <begin position="370"/>
        <end position="383"/>
    </location>
</feature>
<proteinExistence type="predicted"/>
<gene>
    <name evidence="3" type="ORF">J0M35_09610</name>
</gene>
<feature type="domain" description="ATPase AAA-type core" evidence="2">
    <location>
        <begin position="24"/>
        <end position="336"/>
    </location>
</feature>
<dbReference type="PANTHER" id="PTHR32182:SF25">
    <property type="entry name" value="SLR1056 PROTEIN"/>
    <property type="match status" value="1"/>
</dbReference>
<dbReference type="InterPro" id="IPR003959">
    <property type="entry name" value="ATPase_AAA_core"/>
</dbReference>
<dbReference type="GO" id="GO:0006302">
    <property type="term" value="P:double-strand break repair"/>
    <property type="evidence" value="ECO:0007669"/>
    <property type="project" value="TreeGrafter"/>
</dbReference>
<accession>A0A8J7PAB6</accession>
<protein>
    <submittedName>
        <fullName evidence="3">AAA family ATPase</fullName>
    </submittedName>
</protein>
<evidence type="ECO:0000259" key="2">
    <source>
        <dbReference type="Pfam" id="PF13304"/>
    </source>
</evidence>
<dbReference type="GO" id="GO:0016887">
    <property type="term" value="F:ATP hydrolysis activity"/>
    <property type="evidence" value="ECO:0007669"/>
    <property type="project" value="InterPro"/>
</dbReference>
<organism evidence="3 4">
    <name type="scientific">Candidatus Obscuribacter phosphatis</name>
    <dbReference type="NCBI Taxonomy" id="1906157"/>
    <lineage>
        <taxon>Bacteria</taxon>
        <taxon>Bacillati</taxon>
        <taxon>Candidatus Melainabacteria</taxon>
        <taxon>Candidatus Obscuribacterales</taxon>
        <taxon>Candidatus Obscuribacteraceae</taxon>
        <taxon>Candidatus Obscuribacter</taxon>
    </lineage>
</organism>
<dbReference type="SUPFAM" id="SSF52540">
    <property type="entry name" value="P-loop containing nucleoside triphosphate hydrolases"/>
    <property type="match status" value="1"/>
</dbReference>
<comment type="caution">
    <text evidence="3">The sequence shown here is derived from an EMBL/GenBank/DDBJ whole genome shotgun (WGS) entry which is preliminary data.</text>
</comment>